<gene>
    <name evidence="2" type="ORF">C4K68_13265</name>
</gene>
<feature type="signal peptide" evidence="1">
    <location>
        <begin position="1"/>
        <end position="18"/>
    </location>
</feature>
<proteinExistence type="predicted"/>
<reference evidence="2 3" key="1">
    <citation type="submission" date="2018-02" db="EMBL/GenBank/DDBJ databases">
        <title>novel marine gammaproteobacteria from coastal saline agro ecosystem.</title>
        <authorList>
            <person name="Krishnan R."/>
            <person name="Ramesh Kumar N."/>
        </authorList>
    </citation>
    <scope>NUCLEOTIDE SEQUENCE [LARGE SCALE GENOMIC DNA]</scope>
    <source>
        <strain evidence="2 3">228</strain>
    </source>
</reference>
<dbReference type="EMBL" id="PRLP01000040">
    <property type="protein sequence ID" value="PPC76803.1"/>
    <property type="molecule type" value="Genomic_DNA"/>
</dbReference>
<dbReference type="Proteomes" id="UP000238196">
    <property type="component" value="Unassembled WGS sequence"/>
</dbReference>
<name>A0A2S5KQ50_9PROT</name>
<evidence type="ECO:0000256" key="1">
    <source>
        <dbReference type="SAM" id="SignalP"/>
    </source>
</evidence>
<dbReference type="AlphaFoldDB" id="A0A2S5KQ50"/>
<keyword evidence="1" id="KW-0732">Signal</keyword>
<sequence>MVFASLLTGLWITTPVLASTTTEDNNALAGNRLTSLQLASNDSTKSKYDHDRAKREHRRCLVILEGSTEASVIASYQDLVEQMQQQGIDADSSGKYYCASDDYAEDVARDLANADYIHIDYGGNYQALHQQSDSSEP</sequence>
<evidence type="ECO:0000313" key="3">
    <source>
        <dbReference type="Proteomes" id="UP000238196"/>
    </source>
</evidence>
<organism evidence="2 3">
    <name type="scientific">Proteobacteria bacterium 228</name>
    <dbReference type="NCBI Taxonomy" id="2083153"/>
    <lineage>
        <taxon>Bacteria</taxon>
        <taxon>Pseudomonadati</taxon>
        <taxon>Pseudomonadota</taxon>
    </lineage>
</organism>
<protein>
    <submittedName>
        <fullName evidence="2">Uncharacterized protein</fullName>
    </submittedName>
</protein>
<accession>A0A2S5KQ50</accession>
<comment type="caution">
    <text evidence="2">The sequence shown here is derived from an EMBL/GenBank/DDBJ whole genome shotgun (WGS) entry which is preliminary data.</text>
</comment>
<evidence type="ECO:0000313" key="2">
    <source>
        <dbReference type="EMBL" id="PPC76803.1"/>
    </source>
</evidence>
<feature type="chain" id="PRO_5015571850" evidence="1">
    <location>
        <begin position="19"/>
        <end position="137"/>
    </location>
</feature>